<dbReference type="PRINTS" id="PR00891">
    <property type="entry name" value="RABGDIREP"/>
</dbReference>
<dbReference type="InterPro" id="IPR018203">
    <property type="entry name" value="GDP_dissociation_inhibitor"/>
</dbReference>
<dbReference type="AlphaFoldDB" id="A0ABD3PQJ9"/>
<feature type="region of interest" description="Disordered" evidence="2">
    <location>
        <begin position="290"/>
        <end position="327"/>
    </location>
</feature>
<evidence type="ECO:0008006" key="5">
    <source>
        <dbReference type="Google" id="ProtNLM"/>
    </source>
</evidence>
<dbReference type="SUPFAM" id="SSF51905">
    <property type="entry name" value="FAD/NAD(P)-binding domain"/>
    <property type="match status" value="1"/>
</dbReference>
<proteinExistence type="inferred from homology"/>
<feature type="compositionally biased region" description="Low complexity" evidence="2">
    <location>
        <begin position="234"/>
        <end position="244"/>
    </location>
</feature>
<evidence type="ECO:0000256" key="2">
    <source>
        <dbReference type="SAM" id="MobiDB-lite"/>
    </source>
</evidence>
<name>A0ABD3PQJ9_9STRA</name>
<organism evidence="3 4">
    <name type="scientific">Cyclotella atomus</name>
    <dbReference type="NCBI Taxonomy" id="382360"/>
    <lineage>
        <taxon>Eukaryota</taxon>
        <taxon>Sar</taxon>
        <taxon>Stramenopiles</taxon>
        <taxon>Ochrophyta</taxon>
        <taxon>Bacillariophyta</taxon>
        <taxon>Coscinodiscophyceae</taxon>
        <taxon>Thalassiosirophycidae</taxon>
        <taxon>Stephanodiscales</taxon>
        <taxon>Stephanodiscaceae</taxon>
        <taxon>Cyclotella</taxon>
    </lineage>
</organism>
<keyword evidence="4" id="KW-1185">Reference proteome</keyword>
<dbReference type="Proteomes" id="UP001530400">
    <property type="component" value="Unassembled WGS sequence"/>
</dbReference>
<accession>A0ABD3PQJ9</accession>
<dbReference type="Gene3D" id="3.30.519.10">
    <property type="entry name" value="Guanine Nucleotide Dissociation Inhibitor, domain 2"/>
    <property type="match status" value="1"/>
</dbReference>
<feature type="region of interest" description="Disordered" evidence="2">
    <location>
        <begin position="221"/>
        <end position="244"/>
    </location>
</feature>
<sequence length="780" mass="85235">MAEPTESSTDEYDVIICGTDLIQSILSSALSRAGKKVLHCDGNEWYGGFDAVLYTGSTLDCFIEGCQDAAAAAAVRKSVSGFNKDYTESDADDGELELLPREKYADLRLHSQTFLPCDEQHTVHLPPAKESHELFENKEVESARIKEDTDLLADAPEQSTTTQHKDVSDQCILDGNFSLDISPDLIYASGDAVQGLVKSGVADYLEFKSLKGLHLLMGKDDTKKQRHTTRGSKNTESNESTSTSADDTFISYRVPCSKGDVFRSQLLSPVDKRRLMKFLQLISDYGLAQDEAGSNNDAETVDEETAPADDTLQTKEHPETVAAESASEDAMYSINERYLNKGRSLSRPQNKAKPSTSELDSLIRCIRDNVDFSDYLINVAKLPPRLCSVVIHALALAPFGRSQLDHAYTAMNGVNDLLRHVSALGRFGDTAFLIPMYGSGELSQAFCRSGAVYGSTYMLRRAPLSISLTVDGDGNSTVKSVTLSGEEHIGGFADVHTDDTSKKDVGCSHVIVPSTMLPRKLLACTSIRLRIYRRISILKGSLMSQQDNQDSEDTEQRYAVVIPPATHGLNNASAVHGIILDDSAFVAPARKGYTVLHLTTSVLESGECSVDTCLDILSKSAQLVLDSQCSNEDRAKECHHISFSYSIDIVKPSDAQPIASGLHICYRDTQSITCDYAFREAKRIFEQICPEADFLALAKKVEDSIVYKNNNDSDDERMVLSNALDMIQDGVGGVLKPVETVADDVVGSVQGELANAMLDESISAEEENIVEVQKTDKIVE</sequence>
<comment type="similarity">
    <text evidence="1">Belongs to the Rab GDI family.</text>
</comment>
<dbReference type="InterPro" id="IPR036188">
    <property type="entry name" value="FAD/NAD-bd_sf"/>
</dbReference>
<dbReference type="PANTHER" id="PTHR11787:SF4">
    <property type="entry name" value="CHM, RAB ESCORT PROTEIN 1"/>
    <property type="match status" value="1"/>
</dbReference>
<dbReference type="EMBL" id="JALLPJ020000519">
    <property type="protein sequence ID" value="KAL3789571.1"/>
    <property type="molecule type" value="Genomic_DNA"/>
</dbReference>
<gene>
    <name evidence="3" type="ORF">ACHAWO_009134</name>
</gene>
<comment type="caution">
    <text evidence="3">The sequence shown here is derived from an EMBL/GenBank/DDBJ whole genome shotgun (WGS) entry which is preliminary data.</text>
</comment>
<dbReference type="Pfam" id="PF00996">
    <property type="entry name" value="GDI"/>
    <property type="match status" value="3"/>
</dbReference>
<evidence type="ECO:0000313" key="3">
    <source>
        <dbReference type="EMBL" id="KAL3789571.1"/>
    </source>
</evidence>
<protein>
    <recommendedName>
        <fullName evidence="5">Rab proteins geranylgeranyltransferase component</fullName>
    </recommendedName>
</protein>
<dbReference type="Gene3D" id="3.50.50.60">
    <property type="entry name" value="FAD/NAD(P)-binding domain"/>
    <property type="match status" value="2"/>
</dbReference>
<reference evidence="3 4" key="1">
    <citation type="submission" date="2024-10" db="EMBL/GenBank/DDBJ databases">
        <title>Updated reference genomes for cyclostephanoid diatoms.</title>
        <authorList>
            <person name="Roberts W.R."/>
            <person name="Alverson A.J."/>
        </authorList>
    </citation>
    <scope>NUCLEOTIDE SEQUENCE [LARGE SCALE GENOMIC DNA]</scope>
    <source>
        <strain evidence="3 4">AJA010-31</strain>
    </source>
</reference>
<evidence type="ECO:0000313" key="4">
    <source>
        <dbReference type="Proteomes" id="UP001530400"/>
    </source>
</evidence>
<evidence type="ECO:0000256" key="1">
    <source>
        <dbReference type="ARBA" id="ARBA00005593"/>
    </source>
</evidence>
<dbReference type="PANTHER" id="PTHR11787">
    <property type="entry name" value="RAB GDP-DISSOCIATION INHIBITOR"/>
    <property type="match status" value="1"/>
</dbReference>